<organism evidence="1 2">
    <name type="scientific">Debaryomyces hansenii (strain ATCC 36239 / CBS 767 / BCRC 21394 / JCM 1990 / NBRC 0083 / IGC 2968)</name>
    <name type="common">Yeast</name>
    <name type="synonym">Torulaspora hansenii</name>
    <dbReference type="NCBI Taxonomy" id="284592"/>
    <lineage>
        <taxon>Eukaryota</taxon>
        <taxon>Fungi</taxon>
        <taxon>Dikarya</taxon>
        <taxon>Ascomycota</taxon>
        <taxon>Saccharomycotina</taxon>
        <taxon>Pichiomycetes</taxon>
        <taxon>Debaryomycetaceae</taxon>
        <taxon>Debaryomyces</taxon>
    </lineage>
</organism>
<dbReference type="EMBL" id="CR382133">
    <property type="protein sequence ID" value="CAG84619.2"/>
    <property type="molecule type" value="Genomic_DNA"/>
</dbReference>
<evidence type="ECO:0000313" key="1">
    <source>
        <dbReference type="EMBL" id="CAG84619.2"/>
    </source>
</evidence>
<dbReference type="HOGENOM" id="CLU_2440812_0_0_1"/>
<accession>Q6BYQ6</accession>
<dbReference type="KEGG" id="dha:DEHA2A07722g"/>
<gene>
    <name evidence="1" type="ordered locus">DEHA2A07722g</name>
</gene>
<evidence type="ECO:0000313" key="2">
    <source>
        <dbReference type="Proteomes" id="UP000000599"/>
    </source>
</evidence>
<dbReference type="Proteomes" id="UP000000599">
    <property type="component" value="Chromosome A"/>
</dbReference>
<dbReference type="InParanoid" id="Q6BYQ6"/>
<dbReference type="VEuPathDB" id="FungiDB:DEHA2A07722g"/>
<dbReference type="GeneID" id="2899960"/>
<reference evidence="1 2" key="1">
    <citation type="journal article" date="2004" name="Nature">
        <title>Genome evolution in yeasts.</title>
        <authorList>
            <consortium name="Genolevures"/>
            <person name="Dujon B."/>
            <person name="Sherman D."/>
            <person name="Fischer G."/>
            <person name="Durrens P."/>
            <person name="Casaregola S."/>
            <person name="Lafontaine I."/>
            <person name="de Montigny J."/>
            <person name="Marck C."/>
            <person name="Neuveglise C."/>
            <person name="Talla E."/>
            <person name="Goffard N."/>
            <person name="Frangeul L."/>
            <person name="Aigle M."/>
            <person name="Anthouard V."/>
            <person name="Babour A."/>
            <person name="Barbe V."/>
            <person name="Barnay S."/>
            <person name="Blanchin S."/>
            <person name="Beckerich J.M."/>
            <person name="Beyne E."/>
            <person name="Bleykasten C."/>
            <person name="Boisrame A."/>
            <person name="Boyer J."/>
            <person name="Cattolico L."/>
            <person name="Confanioleri F."/>
            <person name="de Daruvar A."/>
            <person name="Despons L."/>
            <person name="Fabre E."/>
            <person name="Fairhead C."/>
            <person name="Ferry-Dumazet H."/>
            <person name="Groppi A."/>
            <person name="Hantraye F."/>
            <person name="Hennequin C."/>
            <person name="Jauniaux N."/>
            <person name="Joyet P."/>
            <person name="Kachouri R."/>
            <person name="Kerrest A."/>
            <person name="Koszul R."/>
            <person name="Lemaire M."/>
            <person name="Lesur I."/>
            <person name="Ma L."/>
            <person name="Muller H."/>
            <person name="Nicaud J.M."/>
            <person name="Nikolski M."/>
            <person name="Oztas S."/>
            <person name="Ozier-Kalogeropoulos O."/>
            <person name="Pellenz S."/>
            <person name="Potier S."/>
            <person name="Richard G.F."/>
            <person name="Straub M.L."/>
            <person name="Suleau A."/>
            <person name="Swennene D."/>
            <person name="Tekaia F."/>
            <person name="Wesolowski-Louvel M."/>
            <person name="Westhof E."/>
            <person name="Wirth B."/>
            <person name="Zeniou-Meyer M."/>
            <person name="Zivanovic I."/>
            <person name="Bolotin-Fukuhara M."/>
            <person name="Thierry A."/>
            <person name="Bouchier C."/>
            <person name="Caudron B."/>
            <person name="Scarpelli C."/>
            <person name="Gaillardin C."/>
            <person name="Weissenbach J."/>
            <person name="Wincker P."/>
            <person name="Souciet J.L."/>
        </authorList>
    </citation>
    <scope>NUCLEOTIDE SEQUENCE [LARGE SCALE GENOMIC DNA]</scope>
    <source>
        <strain evidence="2">ATCC 36239 / CBS 767 / BCRC 21394 / JCM 1990 / NBRC 0083 / IGC 2968</strain>
    </source>
</reference>
<protein>
    <submittedName>
        <fullName evidence="1">DEHA2A07722p</fullName>
    </submittedName>
</protein>
<name>Q6BYQ6_DEBHA</name>
<sequence>MPKEQFVSFIRYCHYSFVRNIILNLCGNTYQTNCDLFRFRTVRSMTGSIVSKLTWIKFSGLDHLNSLGTLGNEELQCCAAVNGFISQNGP</sequence>
<dbReference type="RefSeq" id="XP_456663.2">
    <property type="nucleotide sequence ID" value="XM_456663.1"/>
</dbReference>
<keyword evidence="2" id="KW-1185">Reference proteome</keyword>
<dbReference type="AlphaFoldDB" id="Q6BYQ6"/>
<proteinExistence type="predicted"/>